<dbReference type="Proteomes" id="UP001500843">
    <property type="component" value="Unassembled WGS sequence"/>
</dbReference>
<proteinExistence type="inferred from homology"/>
<evidence type="ECO:0000256" key="7">
    <source>
        <dbReference type="ARBA" id="ARBA00049164"/>
    </source>
</evidence>
<dbReference type="InterPro" id="IPR013154">
    <property type="entry name" value="ADH-like_N"/>
</dbReference>
<dbReference type="InterPro" id="IPR020843">
    <property type="entry name" value="ER"/>
</dbReference>
<keyword evidence="12" id="KW-1185">Reference proteome</keyword>
<dbReference type="InterPro" id="IPR036291">
    <property type="entry name" value="NAD(P)-bd_dom_sf"/>
</dbReference>
<evidence type="ECO:0000259" key="10">
    <source>
        <dbReference type="SMART" id="SM00829"/>
    </source>
</evidence>
<evidence type="ECO:0000313" key="11">
    <source>
        <dbReference type="EMBL" id="GAA4726788.1"/>
    </source>
</evidence>
<keyword evidence="4 9" id="KW-0479">Metal-binding</keyword>
<feature type="domain" description="Enoyl reductase (ER)" evidence="10">
    <location>
        <begin position="10"/>
        <end position="338"/>
    </location>
</feature>
<comment type="similarity">
    <text evidence="2 9">Belongs to the zinc-containing alcohol dehydrogenase family.</text>
</comment>
<sequence length="347" mass="36043">MKAARLNEVGSDFVIEDVPTPEPGPGEVLIRIGGSGACHSDLHVKSGEIPGVAFPHTLGHENAGWIESFGPGAEGNGFEVGDAVVVFGGWGCGHCRFCLGGKEQLCNTFLWGGMGPAGGYAEYMVVTSVRHLLRADGLDPVEAAALTDAALTPYSAVKKALPHLVPGTSAVLIGAGGLGQYGVQFLKLLSPAKVIVVDTDEKKRQTARELGADVTVDPRDADAAEQIRAAAGQDGVAPVLDFVGIDTTMALGAGAVDRLGIYVLVGLAGGSFPFSFFRFAAEAVMMTSNWGTRNELEEVLALARSGRLVSAIEQHPLSEINEVFERLATGRIPGRAVLVPGTPSSNG</sequence>
<dbReference type="EMBL" id="BAABHM010000045">
    <property type="protein sequence ID" value="GAA4726788.1"/>
    <property type="molecule type" value="Genomic_DNA"/>
</dbReference>
<comment type="catalytic activity">
    <reaction evidence="8">
        <text>a primary alcohol + NAD(+) = an aldehyde + NADH + H(+)</text>
        <dbReference type="Rhea" id="RHEA:10736"/>
        <dbReference type="ChEBI" id="CHEBI:15378"/>
        <dbReference type="ChEBI" id="CHEBI:15734"/>
        <dbReference type="ChEBI" id="CHEBI:17478"/>
        <dbReference type="ChEBI" id="CHEBI:57540"/>
        <dbReference type="ChEBI" id="CHEBI:57945"/>
        <dbReference type="EC" id="1.1.1.1"/>
    </reaction>
</comment>
<evidence type="ECO:0000256" key="2">
    <source>
        <dbReference type="ARBA" id="ARBA00008072"/>
    </source>
</evidence>
<accession>A0ABP8YEE1</accession>
<keyword evidence="6" id="KW-0560">Oxidoreductase</keyword>
<keyword evidence="5 9" id="KW-0862">Zinc</keyword>
<comment type="cofactor">
    <cofactor evidence="1 9">
        <name>Zn(2+)</name>
        <dbReference type="ChEBI" id="CHEBI:29105"/>
    </cofactor>
</comment>
<protein>
    <recommendedName>
        <fullName evidence="3">alcohol dehydrogenase</fullName>
        <ecNumber evidence="3">1.1.1.1</ecNumber>
    </recommendedName>
</protein>
<dbReference type="SUPFAM" id="SSF51735">
    <property type="entry name" value="NAD(P)-binding Rossmann-fold domains"/>
    <property type="match status" value="1"/>
</dbReference>
<dbReference type="Pfam" id="PF08240">
    <property type="entry name" value="ADH_N"/>
    <property type="match status" value="1"/>
</dbReference>
<evidence type="ECO:0000256" key="9">
    <source>
        <dbReference type="RuleBase" id="RU361277"/>
    </source>
</evidence>
<evidence type="ECO:0000256" key="8">
    <source>
        <dbReference type="ARBA" id="ARBA00049243"/>
    </source>
</evidence>
<evidence type="ECO:0000256" key="5">
    <source>
        <dbReference type="ARBA" id="ARBA00022833"/>
    </source>
</evidence>
<gene>
    <name evidence="11" type="ORF">GCM10023198_59850</name>
</gene>
<dbReference type="Pfam" id="PF00107">
    <property type="entry name" value="ADH_zinc_N"/>
    <property type="match status" value="1"/>
</dbReference>
<dbReference type="PANTHER" id="PTHR42940">
    <property type="entry name" value="ALCOHOL DEHYDROGENASE 1-RELATED"/>
    <property type="match status" value="1"/>
</dbReference>
<dbReference type="PROSITE" id="PS00059">
    <property type="entry name" value="ADH_ZINC"/>
    <property type="match status" value="1"/>
</dbReference>
<dbReference type="CDD" id="cd05284">
    <property type="entry name" value="arabinose_DH_like"/>
    <property type="match status" value="1"/>
</dbReference>
<organism evidence="11 12">
    <name type="scientific">Promicromonospora umidemergens</name>
    <dbReference type="NCBI Taxonomy" id="629679"/>
    <lineage>
        <taxon>Bacteria</taxon>
        <taxon>Bacillati</taxon>
        <taxon>Actinomycetota</taxon>
        <taxon>Actinomycetes</taxon>
        <taxon>Micrococcales</taxon>
        <taxon>Promicromonosporaceae</taxon>
        <taxon>Promicromonospora</taxon>
    </lineage>
</organism>
<dbReference type="PANTHER" id="PTHR42940:SF8">
    <property type="entry name" value="VACUOLAR PROTEIN SORTING-ASSOCIATED PROTEIN 11"/>
    <property type="match status" value="1"/>
</dbReference>
<reference evidence="12" key="1">
    <citation type="journal article" date="2019" name="Int. J. Syst. Evol. Microbiol.">
        <title>The Global Catalogue of Microorganisms (GCM) 10K type strain sequencing project: providing services to taxonomists for standard genome sequencing and annotation.</title>
        <authorList>
            <consortium name="The Broad Institute Genomics Platform"/>
            <consortium name="The Broad Institute Genome Sequencing Center for Infectious Disease"/>
            <person name="Wu L."/>
            <person name="Ma J."/>
        </authorList>
    </citation>
    <scope>NUCLEOTIDE SEQUENCE [LARGE SCALE GENOMIC DNA]</scope>
    <source>
        <strain evidence="12">JCM 17975</strain>
    </source>
</reference>
<dbReference type="EC" id="1.1.1.1" evidence="3"/>
<dbReference type="Gene3D" id="3.90.180.10">
    <property type="entry name" value="Medium-chain alcohol dehydrogenases, catalytic domain"/>
    <property type="match status" value="1"/>
</dbReference>
<evidence type="ECO:0000256" key="6">
    <source>
        <dbReference type="ARBA" id="ARBA00023002"/>
    </source>
</evidence>
<dbReference type="SUPFAM" id="SSF50129">
    <property type="entry name" value="GroES-like"/>
    <property type="match status" value="1"/>
</dbReference>
<comment type="caution">
    <text evidence="11">The sequence shown here is derived from an EMBL/GenBank/DDBJ whole genome shotgun (WGS) entry which is preliminary data.</text>
</comment>
<name>A0ABP8YEE1_9MICO</name>
<dbReference type="InterPro" id="IPR011032">
    <property type="entry name" value="GroES-like_sf"/>
</dbReference>
<dbReference type="InterPro" id="IPR002328">
    <property type="entry name" value="ADH_Zn_CS"/>
</dbReference>
<evidence type="ECO:0000256" key="3">
    <source>
        <dbReference type="ARBA" id="ARBA00013190"/>
    </source>
</evidence>
<dbReference type="InterPro" id="IPR013149">
    <property type="entry name" value="ADH-like_C"/>
</dbReference>
<evidence type="ECO:0000256" key="1">
    <source>
        <dbReference type="ARBA" id="ARBA00001947"/>
    </source>
</evidence>
<evidence type="ECO:0000256" key="4">
    <source>
        <dbReference type="ARBA" id="ARBA00022723"/>
    </source>
</evidence>
<comment type="catalytic activity">
    <reaction evidence="7">
        <text>a secondary alcohol + NAD(+) = a ketone + NADH + H(+)</text>
        <dbReference type="Rhea" id="RHEA:10740"/>
        <dbReference type="ChEBI" id="CHEBI:15378"/>
        <dbReference type="ChEBI" id="CHEBI:17087"/>
        <dbReference type="ChEBI" id="CHEBI:35681"/>
        <dbReference type="ChEBI" id="CHEBI:57540"/>
        <dbReference type="ChEBI" id="CHEBI:57945"/>
        <dbReference type="EC" id="1.1.1.1"/>
    </reaction>
</comment>
<dbReference type="RefSeq" id="WP_253878112.1">
    <property type="nucleotide sequence ID" value="NZ_BAABHM010000045.1"/>
</dbReference>
<dbReference type="Gene3D" id="3.40.50.720">
    <property type="entry name" value="NAD(P)-binding Rossmann-like Domain"/>
    <property type="match status" value="1"/>
</dbReference>
<evidence type="ECO:0000313" key="12">
    <source>
        <dbReference type="Proteomes" id="UP001500843"/>
    </source>
</evidence>
<dbReference type="SMART" id="SM00829">
    <property type="entry name" value="PKS_ER"/>
    <property type="match status" value="1"/>
</dbReference>